<feature type="transmembrane region" description="Helical" evidence="9">
    <location>
        <begin position="93"/>
        <end position="110"/>
    </location>
</feature>
<evidence type="ECO:0000256" key="9">
    <source>
        <dbReference type="SAM" id="Phobius"/>
    </source>
</evidence>
<evidence type="ECO:0000256" key="8">
    <source>
        <dbReference type="RuleBase" id="RU003755"/>
    </source>
</evidence>
<feature type="transmembrane region" description="Helical" evidence="9">
    <location>
        <begin position="254"/>
        <end position="275"/>
    </location>
</feature>
<dbReference type="RefSeq" id="WP_378311981.1">
    <property type="nucleotide sequence ID" value="NZ_JBHUKS010000033.1"/>
</dbReference>
<dbReference type="InterPro" id="IPR036259">
    <property type="entry name" value="MFS_trans_sf"/>
</dbReference>
<dbReference type="SUPFAM" id="SSF103473">
    <property type="entry name" value="MFS general substrate transporter"/>
    <property type="match status" value="1"/>
</dbReference>
<keyword evidence="12" id="KW-1185">Reference proteome</keyword>
<dbReference type="PROSITE" id="PS50850">
    <property type="entry name" value="MFS"/>
    <property type="match status" value="1"/>
</dbReference>
<feature type="transmembrane region" description="Helical" evidence="9">
    <location>
        <begin position="367"/>
        <end position="389"/>
    </location>
</feature>
<proteinExistence type="inferred from homology"/>
<feature type="transmembrane region" description="Helical" evidence="9">
    <location>
        <begin position="427"/>
        <end position="448"/>
    </location>
</feature>
<dbReference type="PROSITE" id="PS01023">
    <property type="entry name" value="PTR2_2"/>
    <property type="match status" value="1"/>
</dbReference>
<feature type="transmembrane region" description="Helical" evidence="9">
    <location>
        <begin position="336"/>
        <end position="355"/>
    </location>
</feature>
<dbReference type="InterPro" id="IPR005279">
    <property type="entry name" value="Dipep/tripep_permease"/>
</dbReference>
<evidence type="ECO:0000256" key="1">
    <source>
        <dbReference type="ARBA" id="ARBA00004651"/>
    </source>
</evidence>
<dbReference type="EMBL" id="JBHUKS010000033">
    <property type="protein sequence ID" value="MFD2473476.1"/>
    <property type="molecule type" value="Genomic_DNA"/>
</dbReference>
<evidence type="ECO:0000313" key="11">
    <source>
        <dbReference type="EMBL" id="MFD2473476.1"/>
    </source>
</evidence>
<evidence type="ECO:0000256" key="7">
    <source>
        <dbReference type="ARBA" id="ARBA00023136"/>
    </source>
</evidence>
<dbReference type="Pfam" id="PF00854">
    <property type="entry name" value="PTR2"/>
    <property type="match status" value="1"/>
</dbReference>
<dbReference type="PANTHER" id="PTHR23517:SF15">
    <property type="entry name" value="PROTON-DEPENDENT OLIGOPEPTIDE FAMILY TRANSPORT PROTEIN"/>
    <property type="match status" value="1"/>
</dbReference>
<sequence>MNEQTMTSARDRRFFGHPRGLATLFFVEMWERFSYYGMSAILLYYLYDRTSEGGLGLDKATSSALVSIYGALVFMSGVGGGWLADRVLGMRRAVQAGGVLIMCGHLALAVPGGLPALLVSMLLIVAGTGLLKPNVSSLVGELYSLKDNRRDAGFSVFYMGINLGAFIAPYLVGTLGQKVDYHVGFALAAVGMAAGLLVFARGRRRLGQAGEAPTNPLRDGERRRVAIRAGAGIVVLALVIGVFGIAGALTVRTLINAVTVLAVVLPVAYLAMMLRSPRTDAVERSRLIAYIPLFLGAVCYWVVNEQTSSVLAQFADKRTDLEIFGFSVPSSWFQSLNPIATLVLAPVFAWLWIGLGDRQPATSRKFALGLLLGGASFVLMAGPGLLHGVHVPASPWWLVASYFVVICGSMCLSPVGLSATTKLAPRAFLAQMMSLWFLASAAASGINAQLVQLYSEDTEIGYFAGVGAAVMAAGVVLLLLAPWVQRRMGGVR</sequence>
<evidence type="ECO:0000256" key="6">
    <source>
        <dbReference type="ARBA" id="ARBA00022989"/>
    </source>
</evidence>
<feature type="domain" description="Major facilitator superfamily (MFS) profile" evidence="10">
    <location>
        <begin position="1"/>
        <end position="206"/>
    </location>
</feature>
<evidence type="ECO:0000256" key="3">
    <source>
        <dbReference type="ARBA" id="ARBA00022448"/>
    </source>
</evidence>
<comment type="subcellular location">
    <subcellularLocation>
        <location evidence="1">Cell membrane</location>
        <topology evidence="1">Multi-pass membrane protein</topology>
    </subcellularLocation>
    <subcellularLocation>
        <location evidence="8">Membrane</location>
        <topology evidence="8">Multi-pass membrane protein</topology>
    </subcellularLocation>
</comment>
<comment type="caution">
    <text evidence="11">The sequence shown here is derived from an EMBL/GenBank/DDBJ whole genome shotgun (WGS) entry which is preliminary data.</text>
</comment>
<feature type="transmembrane region" description="Helical" evidence="9">
    <location>
        <begin position="225"/>
        <end position="248"/>
    </location>
</feature>
<dbReference type="CDD" id="cd17346">
    <property type="entry name" value="MFS_DtpA_like"/>
    <property type="match status" value="1"/>
</dbReference>
<dbReference type="InterPro" id="IPR018456">
    <property type="entry name" value="PTR2_symporter_CS"/>
</dbReference>
<dbReference type="PANTHER" id="PTHR23517">
    <property type="entry name" value="RESISTANCE PROTEIN MDTM, PUTATIVE-RELATED-RELATED"/>
    <property type="match status" value="1"/>
</dbReference>
<feature type="transmembrane region" description="Helical" evidence="9">
    <location>
        <begin position="116"/>
        <end position="135"/>
    </location>
</feature>
<keyword evidence="5 8" id="KW-0812">Transmembrane</keyword>
<dbReference type="InterPro" id="IPR000109">
    <property type="entry name" value="POT_fam"/>
</dbReference>
<dbReference type="InterPro" id="IPR020846">
    <property type="entry name" value="MFS_dom"/>
</dbReference>
<gene>
    <name evidence="11" type="ORF">ACFSVL_39170</name>
</gene>
<evidence type="ECO:0000259" key="10">
    <source>
        <dbReference type="PROSITE" id="PS50850"/>
    </source>
</evidence>
<evidence type="ECO:0000256" key="5">
    <source>
        <dbReference type="ARBA" id="ARBA00022692"/>
    </source>
</evidence>
<evidence type="ECO:0000256" key="2">
    <source>
        <dbReference type="ARBA" id="ARBA00005982"/>
    </source>
</evidence>
<feature type="transmembrane region" description="Helical" evidence="9">
    <location>
        <begin position="21"/>
        <end position="46"/>
    </location>
</feature>
<feature type="transmembrane region" description="Helical" evidence="9">
    <location>
        <begin position="287"/>
        <end position="303"/>
    </location>
</feature>
<dbReference type="PROSITE" id="PS01022">
    <property type="entry name" value="PTR2_1"/>
    <property type="match status" value="1"/>
</dbReference>
<accession>A0ABW5HKM4</accession>
<feature type="transmembrane region" description="Helical" evidence="9">
    <location>
        <begin position="181"/>
        <end position="200"/>
    </location>
</feature>
<feature type="transmembrane region" description="Helical" evidence="9">
    <location>
        <begin position="156"/>
        <end position="175"/>
    </location>
</feature>
<reference evidence="12" key="1">
    <citation type="journal article" date="2019" name="Int. J. Syst. Evol. Microbiol.">
        <title>The Global Catalogue of Microorganisms (GCM) 10K type strain sequencing project: providing services to taxonomists for standard genome sequencing and annotation.</title>
        <authorList>
            <consortium name="The Broad Institute Genomics Platform"/>
            <consortium name="The Broad Institute Genome Sequencing Center for Infectious Disease"/>
            <person name="Wu L."/>
            <person name="Ma J."/>
        </authorList>
    </citation>
    <scope>NUCLEOTIDE SEQUENCE [LARGE SCALE GENOMIC DNA]</scope>
    <source>
        <strain evidence="12">CGMCC 4.7641</strain>
    </source>
</reference>
<comment type="similarity">
    <text evidence="2 8">Belongs to the major facilitator superfamily. Proton-dependent oligopeptide transporter (POT/PTR) (TC 2.A.17) family.</text>
</comment>
<dbReference type="InterPro" id="IPR050171">
    <property type="entry name" value="MFS_Transporters"/>
</dbReference>
<keyword evidence="4" id="KW-1003">Cell membrane</keyword>
<feature type="transmembrane region" description="Helical" evidence="9">
    <location>
        <begin position="395"/>
        <end position="415"/>
    </location>
</feature>
<keyword evidence="6 9" id="KW-1133">Transmembrane helix</keyword>
<dbReference type="Gene3D" id="1.20.1250.20">
    <property type="entry name" value="MFS general substrate transporter like domains"/>
    <property type="match status" value="1"/>
</dbReference>
<keyword evidence="3 8" id="KW-0813">Transport</keyword>
<feature type="transmembrane region" description="Helical" evidence="9">
    <location>
        <begin position="460"/>
        <end position="484"/>
    </location>
</feature>
<name>A0ABW5HKM4_9PSEU</name>
<dbReference type="Proteomes" id="UP001597483">
    <property type="component" value="Unassembled WGS sequence"/>
</dbReference>
<dbReference type="NCBIfam" id="TIGR00924">
    <property type="entry name" value="yjdL_sub1_fam"/>
    <property type="match status" value="1"/>
</dbReference>
<evidence type="ECO:0000256" key="4">
    <source>
        <dbReference type="ARBA" id="ARBA00022475"/>
    </source>
</evidence>
<keyword evidence="7 9" id="KW-0472">Membrane</keyword>
<feature type="transmembrane region" description="Helical" evidence="9">
    <location>
        <begin position="66"/>
        <end position="84"/>
    </location>
</feature>
<organism evidence="11 12">
    <name type="scientific">Amycolatopsis silviterrae</name>
    <dbReference type="NCBI Taxonomy" id="1656914"/>
    <lineage>
        <taxon>Bacteria</taxon>
        <taxon>Bacillati</taxon>
        <taxon>Actinomycetota</taxon>
        <taxon>Actinomycetes</taxon>
        <taxon>Pseudonocardiales</taxon>
        <taxon>Pseudonocardiaceae</taxon>
        <taxon>Amycolatopsis</taxon>
    </lineage>
</organism>
<protein>
    <submittedName>
        <fullName evidence="11">Peptide MFS transporter</fullName>
    </submittedName>
</protein>
<evidence type="ECO:0000313" key="12">
    <source>
        <dbReference type="Proteomes" id="UP001597483"/>
    </source>
</evidence>